<sequence>MISFVSQGEVKVKQMSLFRNLRGDHIVWWYGGVQKSHNAETVPDVIVYFREIDSSGCLGEFTGVKVGITMLGLLRIGSIWREGFCHLEAHRTTDVFDVNFSKGGWRFVSPCQYLEQQAAKPIIRQQDYPLRYTRDRNWLVDLKIGDGKSLLIPCLEFFTRYYGASAEVRRVLTAYPWDEALARLFSSTQELPSPGRWPVKLAKRMTNGDVIFLAHLLYDEPARLAARRIYSQLEAKFSAGNSIAFPQIGPWYTGPSRIKATGIWINDMNTFLALQINGICEPAGLPISRDRDNTNKIDQKAEAAAGRVVREAWSGMRTFGNLPKIVDCTDDDDPDQGSGTVEVEEASLEILGLRRVVVDVRREKAHSEAGTRRADGASVAFSSGENYGTGKGVGHASLFVPQQNLESKGTLRDMWNALIYLQNERPDVIENVKWYSPADGFSSSSEPKLIPLKPFDQTELVGLSKTKREWPYLDVVWKTVRGLLVVKIIAGRKVIYIIEIQRRPRVGVAGTSGEESFRGLVWILGDKENFQTCLKKLLSKIKETMGVVKNLEGQLPGIVLSFKHSHSKDDKVPCMAGVLNALRKVGVKV</sequence>
<accession>A0A6V8MH02</accession>
<dbReference type="RefSeq" id="WP_183353936.1">
    <property type="nucleotide sequence ID" value="NZ_BLXX01000003.1"/>
</dbReference>
<dbReference type="AlphaFoldDB" id="A0A6V8MH02"/>
<dbReference type="Proteomes" id="UP000556026">
    <property type="component" value="Unassembled WGS sequence"/>
</dbReference>
<reference evidence="2" key="1">
    <citation type="submission" date="2020-06" db="EMBL/GenBank/DDBJ databases">
        <title>Draft genomic sequence of Geomonas sp. Red330.</title>
        <authorList>
            <person name="Itoh H."/>
            <person name="Zhenxing X."/>
            <person name="Ushijima N."/>
            <person name="Masuda Y."/>
            <person name="Shiratori Y."/>
            <person name="Senoo K."/>
        </authorList>
    </citation>
    <scope>NUCLEOTIDE SEQUENCE [LARGE SCALE GENOMIC DNA]</scope>
    <source>
        <strain evidence="2">Red330</strain>
    </source>
</reference>
<evidence type="ECO:0000313" key="2">
    <source>
        <dbReference type="Proteomes" id="UP000556026"/>
    </source>
</evidence>
<protein>
    <recommendedName>
        <fullName evidence="3">TnsE C-terminal domain-containing protein</fullName>
    </recommendedName>
</protein>
<gene>
    <name evidence="1" type="ORF">GMST_14180</name>
</gene>
<keyword evidence="2" id="KW-1185">Reference proteome</keyword>
<dbReference type="EMBL" id="BLXX01000003">
    <property type="protein sequence ID" value="GFO59093.1"/>
    <property type="molecule type" value="Genomic_DNA"/>
</dbReference>
<evidence type="ECO:0008006" key="3">
    <source>
        <dbReference type="Google" id="ProtNLM"/>
    </source>
</evidence>
<comment type="caution">
    <text evidence="1">The sequence shown here is derived from an EMBL/GenBank/DDBJ whole genome shotgun (WGS) entry which is preliminary data.</text>
</comment>
<proteinExistence type="predicted"/>
<name>A0A6V8MH02_9BACT</name>
<evidence type="ECO:0000313" key="1">
    <source>
        <dbReference type="EMBL" id="GFO59093.1"/>
    </source>
</evidence>
<organism evidence="1 2">
    <name type="scientific">Geomonas silvestris</name>
    <dbReference type="NCBI Taxonomy" id="2740184"/>
    <lineage>
        <taxon>Bacteria</taxon>
        <taxon>Pseudomonadati</taxon>
        <taxon>Thermodesulfobacteriota</taxon>
        <taxon>Desulfuromonadia</taxon>
        <taxon>Geobacterales</taxon>
        <taxon>Geobacteraceae</taxon>
        <taxon>Geomonas</taxon>
    </lineage>
</organism>